<evidence type="ECO:0000256" key="1">
    <source>
        <dbReference type="ARBA" id="ARBA00021393"/>
    </source>
</evidence>
<evidence type="ECO:0000256" key="3">
    <source>
        <dbReference type="ARBA" id="ARBA00031508"/>
    </source>
</evidence>
<accession>A0AAD9QQG8</accession>
<evidence type="ECO:0000256" key="4">
    <source>
        <dbReference type="SAM" id="MobiDB-lite"/>
    </source>
</evidence>
<evidence type="ECO:0000256" key="2">
    <source>
        <dbReference type="ARBA" id="ARBA00031500"/>
    </source>
</evidence>
<name>A0AAD9QQG8_ACRCE</name>
<dbReference type="Proteomes" id="UP001249851">
    <property type="component" value="Unassembled WGS sequence"/>
</dbReference>
<protein>
    <recommendedName>
        <fullName evidence="1">Ubiquitin carboxyl-terminal hydrolase 7</fullName>
    </recommendedName>
    <alternativeName>
        <fullName evidence="3">Ubiquitin thioesterase 7</fullName>
    </alternativeName>
    <alternativeName>
        <fullName evidence="2">Ubiquitin-specific-processing protease 7</fullName>
    </alternativeName>
</protein>
<organism evidence="6 7">
    <name type="scientific">Acropora cervicornis</name>
    <name type="common">Staghorn coral</name>
    <dbReference type="NCBI Taxonomy" id="6130"/>
    <lineage>
        <taxon>Eukaryota</taxon>
        <taxon>Metazoa</taxon>
        <taxon>Cnidaria</taxon>
        <taxon>Anthozoa</taxon>
        <taxon>Hexacorallia</taxon>
        <taxon>Scleractinia</taxon>
        <taxon>Astrocoeniina</taxon>
        <taxon>Acroporidae</taxon>
        <taxon>Acropora</taxon>
    </lineage>
</organism>
<dbReference type="SUPFAM" id="SSF49599">
    <property type="entry name" value="TRAF domain-like"/>
    <property type="match status" value="1"/>
</dbReference>
<dbReference type="InterPro" id="IPR001394">
    <property type="entry name" value="Peptidase_C19_UCH"/>
</dbReference>
<keyword evidence="7" id="KW-1185">Reference proteome</keyword>
<dbReference type="SMART" id="SM00061">
    <property type="entry name" value="MATH"/>
    <property type="match status" value="1"/>
</dbReference>
<feature type="compositionally biased region" description="Acidic residues" evidence="4">
    <location>
        <begin position="1"/>
        <end position="21"/>
    </location>
</feature>
<dbReference type="InterPro" id="IPR038765">
    <property type="entry name" value="Papain-like_cys_pep_sf"/>
</dbReference>
<feature type="region of interest" description="Disordered" evidence="4">
    <location>
        <begin position="1"/>
        <end position="40"/>
    </location>
</feature>
<feature type="domain" description="MATH" evidence="5">
    <location>
        <begin position="48"/>
        <end position="174"/>
    </location>
</feature>
<evidence type="ECO:0000313" key="6">
    <source>
        <dbReference type="EMBL" id="KAK2565588.1"/>
    </source>
</evidence>
<dbReference type="InterPro" id="IPR002083">
    <property type="entry name" value="MATH/TRAF_dom"/>
</dbReference>
<dbReference type="PROSITE" id="PS00972">
    <property type="entry name" value="USP_1"/>
    <property type="match status" value="1"/>
</dbReference>
<dbReference type="GO" id="GO:0004843">
    <property type="term" value="F:cysteine-type deubiquitinase activity"/>
    <property type="evidence" value="ECO:0007669"/>
    <property type="project" value="InterPro"/>
</dbReference>
<dbReference type="Pfam" id="PF22486">
    <property type="entry name" value="MATH_2"/>
    <property type="match status" value="1"/>
</dbReference>
<dbReference type="InterPro" id="IPR008974">
    <property type="entry name" value="TRAF-like"/>
</dbReference>
<dbReference type="InterPro" id="IPR018200">
    <property type="entry name" value="USP_CS"/>
</dbReference>
<dbReference type="PROSITE" id="PS50144">
    <property type="entry name" value="MATH"/>
    <property type="match status" value="1"/>
</dbReference>
<dbReference type="AlphaFoldDB" id="A0AAD9QQG8"/>
<dbReference type="Gene3D" id="3.90.70.10">
    <property type="entry name" value="Cysteine proteinases"/>
    <property type="match status" value="1"/>
</dbReference>
<dbReference type="SUPFAM" id="SSF54001">
    <property type="entry name" value="Cysteine proteinases"/>
    <property type="match status" value="1"/>
</dbReference>
<dbReference type="FunFam" id="2.60.210.10:FF:000006">
    <property type="entry name" value="Ubiquitin carboxyl-terminal hydrolase 7"/>
    <property type="match status" value="1"/>
</dbReference>
<keyword evidence="6" id="KW-0378">Hydrolase</keyword>
<evidence type="ECO:0000259" key="5">
    <source>
        <dbReference type="PROSITE" id="PS50144"/>
    </source>
</evidence>
<comment type="caution">
    <text evidence="6">The sequence shown here is derived from an EMBL/GenBank/DDBJ whole genome shotgun (WGS) entry which is preliminary data.</text>
</comment>
<dbReference type="Gene3D" id="2.60.210.10">
    <property type="entry name" value="Apoptosis, Tumor Necrosis Factor Receptor Associated Protein 2, Chain A"/>
    <property type="match status" value="1"/>
</dbReference>
<reference evidence="6" key="2">
    <citation type="journal article" date="2023" name="Science">
        <title>Genomic signatures of disease resistance in endangered staghorn corals.</title>
        <authorList>
            <person name="Vollmer S.V."/>
            <person name="Selwyn J.D."/>
            <person name="Despard B.A."/>
            <person name="Roesel C.L."/>
        </authorList>
    </citation>
    <scope>NUCLEOTIDE SEQUENCE</scope>
    <source>
        <strain evidence="6">K2</strain>
    </source>
</reference>
<dbReference type="Pfam" id="PF00443">
    <property type="entry name" value="UCH"/>
    <property type="match status" value="1"/>
</dbReference>
<dbReference type="PANTHER" id="PTHR46880:SF5">
    <property type="entry name" value="DUF4371 DOMAIN-CONTAINING PROTEIN"/>
    <property type="match status" value="1"/>
</dbReference>
<dbReference type="GO" id="GO:0016579">
    <property type="term" value="P:protein deubiquitination"/>
    <property type="evidence" value="ECO:0007669"/>
    <property type="project" value="InterPro"/>
</dbReference>
<sequence>MITTENESDQEEMDTKEETVDDSAVPNGVSSPSEPHDVIMEEDTARPEGIIRFTVHNFSKLEKTTLSDPIYVRNLPWRIMCMPRFTNQDKAKSLGFFLQCNPETESLSWSCQASARLTLAHQQEGGEDFTRKISHLFFAKENDWGFSHFVAWNDALDPNKGFIKDDTIILEVHVAAEAPHGVAWDSKKHTGFVGLKNQGATCYMNSLLQTLYFTNKLRKAVYQMPTENDDPNRSVAFALQRTFYELQHSLKLNPSSVFHGNYGDGLQGKRQIKMEMYGNLVLGNEKHLQTTAGSLSTQLEQSRTGVADDLPVSTPCHLPCSSTASSSVQATSMAPQRPCEVLLSAKECENLIAQFFGTKKVVNSYYTCPSKLCNSLREEEIARLKQHKKKYIHTWHQEKANWWLCFVEGEGMFCLLCKKHAIKTVQNKEESAFTQTASMRLKYDTLKVHRDSFRHCKAVNQELLQRMSVFHKEVVERKETAKDVLEKAFSVAYFLAKEHVAIRKFLNLIKFAEDSLGVNHLKYFNHKSEGSIREIFLVLGETIKEEIVRSAQKVQSYGLMVDEVTDISVQSQMLTFIQFVSPVTSCIEIAFLSVQNVLEEFASANADALTSLIKDELQQCGLSLTNLKGLVTDGAAVMTGRNNGVATKLKELNPVLISVHCICHKLALA</sequence>
<evidence type="ECO:0000313" key="7">
    <source>
        <dbReference type="Proteomes" id="UP001249851"/>
    </source>
</evidence>
<proteinExistence type="predicted"/>
<dbReference type="PANTHER" id="PTHR46880">
    <property type="entry name" value="RAS-ASSOCIATING DOMAIN-CONTAINING PROTEIN"/>
    <property type="match status" value="1"/>
</dbReference>
<dbReference type="EMBL" id="JARQWQ010000019">
    <property type="protein sequence ID" value="KAK2565588.1"/>
    <property type="molecule type" value="Genomic_DNA"/>
</dbReference>
<reference evidence="6" key="1">
    <citation type="journal article" date="2023" name="G3 (Bethesda)">
        <title>Whole genome assembly and annotation of the endangered Caribbean coral Acropora cervicornis.</title>
        <authorList>
            <person name="Selwyn J.D."/>
            <person name="Vollmer S.V."/>
        </authorList>
    </citation>
    <scope>NUCLEOTIDE SEQUENCE</scope>
    <source>
        <strain evidence="6">K2</strain>
    </source>
</reference>
<gene>
    <name evidence="6" type="ORF">P5673_010714</name>
</gene>